<comment type="caution">
    <text evidence="1">The sequence shown here is derived from an EMBL/GenBank/DDBJ whole genome shotgun (WGS) entry which is preliminary data.</text>
</comment>
<dbReference type="Gene3D" id="1.10.287.1080">
    <property type="entry name" value="MazG-like"/>
    <property type="match status" value="1"/>
</dbReference>
<dbReference type="GO" id="GO:0009143">
    <property type="term" value="P:nucleoside triphosphate catabolic process"/>
    <property type="evidence" value="ECO:0007669"/>
    <property type="project" value="InterPro"/>
</dbReference>
<sequence length="114" mass="13408">MNIEKLKSILKKFSEERDWEQFHSPKNLSMALSVEASELVEIFQWLTEEQSYNLNESKKQHAKEEVADIAIYLLRICMKLNINLDEAIIEKMKKNEEKYPVAKVKGSAKKYTEL</sequence>
<reference evidence="1 2" key="1">
    <citation type="submission" date="2019-05" db="EMBL/GenBank/DDBJ databases">
        <title>Arcobacter sp. nov., isolated from sea sediment.</title>
        <authorList>
            <person name="Kim W."/>
        </authorList>
    </citation>
    <scope>NUCLEOTIDE SEQUENCE [LARGE SCALE GENOMIC DNA]</scope>
    <source>
        <strain evidence="1 2">CAU 1517</strain>
    </source>
</reference>
<keyword evidence="2" id="KW-1185">Reference proteome</keyword>
<dbReference type="OrthoDB" id="9791898at2"/>
<evidence type="ECO:0000313" key="2">
    <source>
        <dbReference type="Proteomes" id="UP000308901"/>
    </source>
</evidence>
<evidence type="ECO:0000313" key="1">
    <source>
        <dbReference type="EMBL" id="TLP36215.1"/>
    </source>
</evidence>
<dbReference type="Pfam" id="PF12643">
    <property type="entry name" value="MazG-like"/>
    <property type="match status" value="1"/>
</dbReference>
<proteinExistence type="predicted"/>
<dbReference type="CDD" id="cd11537">
    <property type="entry name" value="NTP-PPase_RS21-C6_like"/>
    <property type="match status" value="1"/>
</dbReference>
<dbReference type="InterPro" id="IPR025984">
    <property type="entry name" value="DCTPP"/>
</dbReference>
<protein>
    <submittedName>
        <fullName evidence="1">Nucleotide pyrophosphohydrolase</fullName>
    </submittedName>
</protein>
<dbReference type="InterPro" id="IPR052555">
    <property type="entry name" value="dCTP_Pyrophosphatase"/>
</dbReference>
<dbReference type="AlphaFoldDB" id="A0A5R8XYJ7"/>
<dbReference type="PANTHER" id="PTHR46523">
    <property type="entry name" value="DCTP PYROPHOSPHATASE 1"/>
    <property type="match status" value="1"/>
</dbReference>
<dbReference type="EMBL" id="VANU01000006">
    <property type="protein sequence ID" value="TLP36215.1"/>
    <property type="molecule type" value="Genomic_DNA"/>
</dbReference>
<organism evidence="1 2">
    <name type="scientific">Arcobacter arenosus</name>
    <dbReference type="NCBI Taxonomy" id="2576037"/>
    <lineage>
        <taxon>Bacteria</taxon>
        <taxon>Pseudomonadati</taxon>
        <taxon>Campylobacterota</taxon>
        <taxon>Epsilonproteobacteria</taxon>
        <taxon>Campylobacterales</taxon>
        <taxon>Arcobacteraceae</taxon>
        <taxon>Arcobacter</taxon>
    </lineage>
</organism>
<dbReference type="PIRSF" id="PIRSF029826">
    <property type="entry name" value="UCP029826_pph"/>
    <property type="match status" value="1"/>
</dbReference>
<dbReference type="SUPFAM" id="SSF101386">
    <property type="entry name" value="all-alpha NTP pyrophosphatases"/>
    <property type="match status" value="1"/>
</dbReference>
<name>A0A5R8XYJ7_9BACT</name>
<dbReference type="RefSeq" id="WP_138153445.1">
    <property type="nucleotide sequence ID" value="NZ_VANU01000006.1"/>
</dbReference>
<accession>A0A5R8XYJ7</accession>
<gene>
    <name evidence="1" type="ORF">FDK22_13170</name>
</gene>
<dbReference type="GO" id="GO:0047429">
    <property type="term" value="F:nucleoside triphosphate diphosphatase activity"/>
    <property type="evidence" value="ECO:0007669"/>
    <property type="project" value="InterPro"/>
</dbReference>
<dbReference type="PANTHER" id="PTHR46523:SF1">
    <property type="entry name" value="DCTP PYROPHOSPHATASE 1"/>
    <property type="match status" value="1"/>
</dbReference>
<dbReference type="Proteomes" id="UP000308901">
    <property type="component" value="Unassembled WGS sequence"/>
</dbReference>
<keyword evidence="1" id="KW-0378">Hydrolase</keyword>